<dbReference type="Pfam" id="PF20174">
    <property type="entry name" value="DUF6540"/>
    <property type="match status" value="1"/>
</dbReference>
<dbReference type="Proteomes" id="UP000016922">
    <property type="component" value="Unassembled WGS sequence"/>
</dbReference>
<dbReference type="GeneID" id="19465531"/>
<keyword evidence="2" id="KW-1185">Reference proteome</keyword>
<protein>
    <submittedName>
        <fullName evidence="1">Uncharacterized protein</fullName>
    </submittedName>
</protein>
<evidence type="ECO:0000313" key="2">
    <source>
        <dbReference type="Proteomes" id="UP000016922"/>
    </source>
</evidence>
<sequence length="101" mass="11568">MIYQNRLEPGLPEWDDMFFEKQLLCHIGEECLEKVEAALKGLRPPPKQKAYNLRTGKTEQFRPEGGLYEVGEPRPPLIKCTEWIEMQAIPALISAGILKTK</sequence>
<gene>
    <name evidence="1" type="ORF">GLAREA_06478</name>
</gene>
<name>S3D6R0_GLAL2</name>
<dbReference type="RefSeq" id="XP_008080082.1">
    <property type="nucleotide sequence ID" value="XM_008081891.1"/>
</dbReference>
<organism evidence="1 2">
    <name type="scientific">Glarea lozoyensis (strain ATCC 20868 / MF5171)</name>
    <dbReference type="NCBI Taxonomy" id="1116229"/>
    <lineage>
        <taxon>Eukaryota</taxon>
        <taxon>Fungi</taxon>
        <taxon>Dikarya</taxon>
        <taxon>Ascomycota</taxon>
        <taxon>Pezizomycotina</taxon>
        <taxon>Leotiomycetes</taxon>
        <taxon>Helotiales</taxon>
        <taxon>Helotiaceae</taxon>
        <taxon>Glarea</taxon>
    </lineage>
</organism>
<dbReference type="AlphaFoldDB" id="S3D6R0"/>
<dbReference type="OMA" id="EERHIPW"/>
<dbReference type="InterPro" id="IPR046670">
    <property type="entry name" value="DUF6540"/>
</dbReference>
<evidence type="ECO:0000313" key="1">
    <source>
        <dbReference type="EMBL" id="EPE33465.1"/>
    </source>
</evidence>
<proteinExistence type="predicted"/>
<reference evidence="1 2" key="1">
    <citation type="journal article" date="2013" name="BMC Genomics">
        <title>Genomics-driven discovery of the pneumocandin biosynthetic gene cluster in the fungus Glarea lozoyensis.</title>
        <authorList>
            <person name="Chen L."/>
            <person name="Yue Q."/>
            <person name="Zhang X."/>
            <person name="Xiang M."/>
            <person name="Wang C."/>
            <person name="Li S."/>
            <person name="Che Y."/>
            <person name="Ortiz-Lopez F.J."/>
            <person name="Bills G.F."/>
            <person name="Liu X."/>
            <person name="An Z."/>
        </authorList>
    </citation>
    <scope>NUCLEOTIDE SEQUENCE [LARGE SCALE GENOMIC DNA]</scope>
    <source>
        <strain evidence="2">ATCC 20868 / MF5171</strain>
    </source>
</reference>
<dbReference type="EMBL" id="KE145358">
    <property type="protein sequence ID" value="EPE33465.1"/>
    <property type="molecule type" value="Genomic_DNA"/>
</dbReference>
<accession>S3D6R0</accession>
<dbReference type="STRING" id="1116229.S3D6R0"/>
<dbReference type="HOGENOM" id="CLU_180203_0_0_1"/>
<dbReference type="KEGG" id="glz:GLAREA_06478"/>
<dbReference type="OrthoDB" id="4135672at2759"/>